<dbReference type="RefSeq" id="WP_155710035.1">
    <property type="nucleotide sequence ID" value="NZ_BMWU01000002.1"/>
</dbReference>
<dbReference type="OrthoDB" id="8778534at2"/>
<dbReference type="AlphaFoldDB" id="A0A6I3XL17"/>
<protein>
    <submittedName>
        <fullName evidence="1">Uncharacterized protein</fullName>
    </submittedName>
</protein>
<name>A0A6I3XL17_9BURK</name>
<reference evidence="1 2" key="1">
    <citation type="submission" date="2019-11" db="EMBL/GenBank/DDBJ databases">
        <title>Draft Genome Sequences of Six Type Strains of the Genus Massilia.</title>
        <authorList>
            <person name="Miess H."/>
            <person name="Frediansyah A."/>
            <person name="Goeker M."/>
            <person name="Gross H."/>
        </authorList>
    </citation>
    <scope>NUCLEOTIDE SEQUENCE [LARGE SCALE GENOMIC DNA]</scope>
    <source>
        <strain evidence="1 2">DSM 17513</strain>
    </source>
</reference>
<comment type="caution">
    <text evidence="1">The sequence shown here is derived from an EMBL/GenBank/DDBJ whole genome shotgun (WGS) entry which is preliminary data.</text>
</comment>
<keyword evidence="2" id="KW-1185">Reference proteome</keyword>
<gene>
    <name evidence="1" type="ORF">GJV26_17960</name>
</gene>
<evidence type="ECO:0000313" key="1">
    <source>
        <dbReference type="EMBL" id="MUI14331.1"/>
    </source>
</evidence>
<dbReference type="EMBL" id="WNWM01000002">
    <property type="protein sequence ID" value="MUI14331.1"/>
    <property type="molecule type" value="Genomic_DNA"/>
</dbReference>
<accession>A0A6I3XL17</accession>
<dbReference type="Proteomes" id="UP000431684">
    <property type="component" value="Unassembled WGS sequence"/>
</dbReference>
<organism evidence="1 2">
    <name type="scientific">Pseudoduganella dura</name>
    <dbReference type="NCBI Taxonomy" id="321982"/>
    <lineage>
        <taxon>Bacteria</taxon>
        <taxon>Pseudomonadati</taxon>
        <taxon>Pseudomonadota</taxon>
        <taxon>Betaproteobacteria</taxon>
        <taxon>Burkholderiales</taxon>
        <taxon>Oxalobacteraceae</taxon>
        <taxon>Telluria group</taxon>
        <taxon>Pseudoduganella</taxon>
    </lineage>
</organism>
<proteinExistence type="predicted"/>
<sequence>MEIDDLPLARVRAGMVLWNELRDAQGGLLLPRGTVLTPAMLASLQGLGLDTLQVEAPHAARIDYLFRKVQAAGPAGAGKALRDYLSAYRAGAGG</sequence>
<evidence type="ECO:0000313" key="2">
    <source>
        <dbReference type="Proteomes" id="UP000431684"/>
    </source>
</evidence>